<dbReference type="AlphaFoldDB" id="A0AAU9QRR2"/>
<accession>A0AAU9QRR2</accession>
<organism evidence="1 2">
    <name type="scientific">Vibrio jasicida</name>
    <dbReference type="NCBI Taxonomy" id="766224"/>
    <lineage>
        <taxon>Bacteria</taxon>
        <taxon>Pseudomonadati</taxon>
        <taxon>Pseudomonadota</taxon>
        <taxon>Gammaproteobacteria</taxon>
        <taxon>Vibrionales</taxon>
        <taxon>Vibrionaceae</taxon>
        <taxon>Vibrio</taxon>
    </lineage>
</organism>
<dbReference type="Proteomes" id="UP001295462">
    <property type="component" value="Unassembled WGS sequence"/>
</dbReference>
<evidence type="ECO:0000313" key="2">
    <source>
        <dbReference type="Proteomes" id="UP001295462"/>
    </source>
</evidence>
<protein>
    <submittedName>
        <fullName evidence="1">Uncharacterized protein</fullName>
    </submittedName>
</protein>
<gene>
    <name evidence="1" type="ORF">THF1A12_40355</name>
</gene>
<reference evidence="1" key="1">
    <citation type="submission" date="2022-01" db="EMBL/GenBank/DDBJ databases">
        <authorList>
            <person name="Lagorce A."/>
        </authorList>
    </citation>
    <scope>NUCLEOTIDE SEQUENCE</scope>
    <source>
        <strain evidence="1">Th15_F1_A12</strain>
    </source>
</reference>
<proteinExistence type="predicted"/>
<comment type="caution">
    <text evidence="1">The sequence shown here is derived from an EMBL/GenBank/DDBJ whole genome shotgun (WGS) entry which is preliminary data.</text>
</comment>
<evidence type="ECO:0000313" key="1">
    <source>
        <dbReference type="EMBL" id="CAH1599935.1"/>
    </source>
</evidence>
<name>A0AAU9QRR2_9VIBR</name>
<sequence length="42" mass="4816">MCLGAKFDAFETKVIENNIDISNNFNFLSIKYTSFSRNIVPL</sequence>
<dbReference type="EMBL" id="CAKMUD010000094">
    <property type="protein sequence ID" value="CAH1599935.1"/>
    <property type="molecule type" value="Genomic_DNA"/>
</dbReference>